<comment type="caution">
    <text evidence="2">The sequence shown here is derived from an EMBL/GenBank/DDBJ whole genome shotgun (WGS) entry which is preliminary data.</text>
</comment>
<sequence length="413" mass="45647">MSGNKQLWLLALILISACSPKVQPVGRTGPQKPVANTANETNKPATDANKPVVKAPVSKTSTIALLLPFSLDNVGSVKGYSAADLKKANIAIDYYQGFKLALDSLTGLGYNYKLQVFDTKDEPGYTHSLSLNPSVNNSNLIVGPVFPEGIKSFIGKPATLRRPLLSPLSPASPADFGSSNLITINPPLDYHAAGAAQFIANQLKPKKVFILRSGFSVDNKFIVPFKRAIDSLGKRKIQVVYFTVSHGSLTALLPQLDNKTENVFIVPAVNQSYLSVTLRSLDTLSRHYPVTTIGHPNWDKLTFLKFDILQRIKAHITSADKVNYRASATVNFIKNYRKYFKSEPTQYAYKGFDEGLYFGSLLAQDGNQLTHLDSHDFNALHNSFHFVKKPGLGWINTHVNVFKYTNFELKQVQ</sequence>
<gene>
    <name evidence="2" type="ORF">GCM10011425_02650</name>
</gene>
<dbReference type="EMBL" id="BMDO01000001">
    <property type="protein sequence ID" value="GGI49053.1"/>
    <property type="molecule type" value="Genomic_DNA"/>
</dbReference>
<organism evidence="2 3">
    <name type="scientific">Mucilaginibacter galii</name>
    <dbReference type="NCBI Taxonomy" id="2005073"/>
    <lineage>
        <taxon>Bacteria</taxon>
        <taxon>Pseudomonadati</taxon>
        <taxon>Bacteroidota</taxon>
        <taxon>Sphingobacteriia</taxon>
        <taxon>Sphingobacteriales</taxon>
        <taxon>Sphingobacteriaceae</taxon>
        <taxon>Mucilaginibacter</taxon>
    </lineage>
</organism>
<dbReference type="Proteomes" id="UP000662074">
    <property type="component" value="Unassembled WGS sequence"/>
</dbReference>
<feature type="region of interest" description="Disordered" evidence="1">
    <location>
        <begin position="24"/>
        <end position="49"/>
    </location>
</feature>
<feature type="compositionally biased region" description="Polar residues" evidence="1">
    <location>
        <begin position="34"/>
        <end position="44"/>
    </location>
</feature>
<evidence type="ECO:0000313" key="3">
    <source>
        <dbReference type="Proteomes" id="UP000662074"/>
    </source>
</evidence>
<dbReference type="InterPro" id="IPR028082">
    <property type="entry name" value="Peripla_BP_I"/>
</dbReference>
<name>A0A917MZR5_9SPHI</name>
<dbReference type="AlphaFoldDB" id="A0A917MZR5"/>
<proteinExistence type="predicted"/>
<dbReference type="PROSITE" id="PS51257">
    <property type="entry name" value="PROKAR_LIPOPROTEIN"/>
    <property type="match status" value="1"/>
</dbReference>
<reference evidence="2" key="2">
    <citation type="submission" date="2020-09" db="EMBL/GenBank/DDBJ databases">
        <authorList>
            <person name="Sun Q."/>
            <person name="Sedlacek I."/>
        </authorList>
    </citation>
    <scope>NUCLEOTIDE SEQUENCE</scope>
    <source>
        <strain evidence="2">CCM 8711</strain>
    </source>
</reference>
<accession>A0A917MZR5</accession>
<evidence type="ECO:0008006" key="4">
    <source>
        <dbReference type="Google" id="ProtNLM"/>
    </source>
</evidence>
<protein>
    <recommendedName>
        <fullName evidence="4">Amino acid ABC transporter substrate-binding protein</fullName>
    </recommendedName>
</protein>
<dbReference type="SUPFAM" id="SSF53822">
    <property type="entry name" value="Periplasmic binding protein-like I"/>
    <property type="match status" value="1"/>
</dbReference>
<dbReference type="CDD" id="cd06268">
    <property type="entry name" value="PBP1_ABC_transporter_LIVBP-like"/>
    <property type="match status" value="1"/>
</dbReference>
<keyword evidence="3" id="KW-1185">Reference proteome</keyword>
<evidence type="ECO:0000313" key="2">
    <source>
        <dbReference type="EMBL" id="GGI49053.1"/>
    </source>
</evidence>
<evidence type="ECO:0000256" key="1">
    <source>
        <dbReference type="SAM" id="MobiDB-lite"/>
    </source>
</evidence>
<dbReference type="Gene3D" id="3.40.50.2300">
    <property type="match status" value="2"/>
</dbReference>
<reference evidence="2" key="1">
    <citation type="journal article" date="2014" name="Int. J. Syst. Evol. Microbiol.">
        <title>Complete genome sequence of Corynebacterium casei LMG S-19264T (=DSM 44701T), isolated from a smear-ripened cheese.</title>
        <authorList>
            <consortium name="US DOE Joint Genome Institute (JGI-PGF)"/>
            <person name="Walter F."/>
            <person name="Albersmeier A."/>
            <person name="Kalinowski J."/>
            <person name="Ruckert C."/>
        </authorList>
    </citation>
    <scope>NUCLEOTIDE SEQUENCE</scope>
    <source>
        <strain evidence="2">CCM 8711</strain>
    </source>
</reference>